<dbReference type="FunFam" id="1.25.40.10:FF:000488">
    <property type="entry name" value="Pentatricopeptide repeat-containing protein, mitochondrial"/>
    <property type="match status" value="1"/>
</dbReference>
<dbReference type="InterPro" id="IPR046960">
    <property type="entry name" value="PPR_At4g14850-like_plant"/>
</dbReference>
<evidence type="ECO:0000313" key="6">
    <source>
        <dbReference type="Proteomes" id="UP000823749"/>
    </source>
</evidence>
<proteinExistence type="inferred from homology"/>
<dbReference type="PROSITE" id="PS51375">
    <property type="entry name" value="PPR"/>
    <property type="match status" value="1"/>
</dbReference>
<sequence>MKACGMLLWCEFGRSVHCLALKIKFDGDVFVGSSVVDMYAKCGEIRDARKVFDGMLVRNVVSWSGLICGYTQLGEDDEALRLFKQALWEDLDVNDFTFSSVIRVCGNSTLLEL</sequence>
<evidence type="ECO:0000256" key="1">
    <source>
        <dbReference type="ARBA" id="ARBA00006643"/>
    </source>
</evidence>
<dbReference type="InterPro" id="IPR011990">
    <property type="entry name" value="TPR-like_helical_dom_sf"/>
</dbReference>
<dbReference type="NCBIfam" id="TIGR00756">
    <property type="entry name" value="PPR"/>
    <property type="match status" value="2"/>
</dbReference>
<comment type="similarity">
    <text evidence="1">Belongs to the PPR family. PCMP-H subfamily.</text>
</comment>
<protein>
    <recommendedName>
        <fullName evidence="7">Pentatricopeptide repeat-containing protein</fullName>
    </recommendedName>
</protein>
<gene>
    <name evidence="5" type="ORF">RHGRI_029905</name>
</gene>
<keyword evidence="2" id="KW-0677">Repeat</keyword>
<dbReference type="GO" id="GO:0003723">
    <property type="term" value="F:RNA binding"/>
    <property type="evidence" value="ECO:0007669"/>
    <property type="project" value="InterPro"/>
</dbReference>
<evidence type="ECO:0000313" key="5">
    <source>
        <dbReference type="EMBL" id="KAG5529349.1"/>
    </source>
</evidence>
<keyword evidence="3" id="KW-0809">Transit peptide</keyword>
<evidence type="ECO:0000256" key="4">
    <source>
        <dbReference type="PROSITE-ProRule" id="PRU00708"/>
    </source>
</evidence>
<dbReference type="PANTHER" id="PTHR47926">
    <property type="entry name" value="PENTATRICOPEPTIDE REPEAT-CONTAINING PROTEIN"/>
    <property type="match status" value="1"/>
</dbReference>
<dbReference type="InterPro" id="IPR002885">
    <property type="entry name" value="PPR_rpt"/>
</dbReference>
<dbReference type="GO" id="GO:0009451">
    <property type="term" value="P:RNA modification"/>
    <property type="evidence" value="ECO:0007669"/>
    <property type="project" value="InterPro"/>
</dbReference>
<evidence type="ECO:0008006" key="7">
    <source>
        <dbReference type="Google" id="ProtNLM"/>
    </source>
</evidence>
<reference evidence="5" key="1">
    <citation type="submission" date="2020-08" db="EMBL/GenBank/DDBJ databases">
        <title>Plant Genome Project.</title>
        <authorList>
            <person name="Zhang R.-G."/>
        </authorList>
    </citation>
    <scope>NUCLEOTIDE SEQUENCE</scope>
    <source>
        <strain evidence="5">WSP0</strain>
        <tissue evidence="5">Leaf</tissue>
    </source>
</reference>
<keyword evidence="6" id="KW-1185">Reference proteome</keyword>
<dbReference type="Pfam" id="PF01535">
    <property type="entry name" value="PPR"/>
    <property type="match status" value="2"/>
</dbReference>
<dbReference type="AlphaFoldDB" id="A0AAV6IQL2"/>
<name>A0AAV6IQL2_9ERIC</name>
<dbReference type="Gene3D" id="1.25.40.10">
    <property type="entry name" value="Tetratricopeptide repeat domain"/>
    <property type="match status" value="1"/>
</dbReference>
<evidence type="ECO:0000256" key="2">
    <source>
        <dbReference type="ARBA" id="ARBA00022737"/>
    </source>
</evidence>
<dbReference type="PANTHER" id="PTHR47926:SF347">
    <property type="entry name" value="PENTATRICOPEPTIDE REPEAT-CONTAINING PROTEIN"/>
    <property type="match status" value="1"/>
</dbReference>
<feature type="repeat" description="PPR" evidence="4">
    <location>
        <begin position="28"/>
        <end position="62"/>
    </location>
</feature>
<comment type="caution">
    <text evidence="5">The sequence shown here is derived from an EMBL/GenBank/DDBJ whole genome shotgun (WGS) entry which is preliminary data.</text>
</comment>
<organism evidence="5 6">
    <name type="scientific">Rhododendron griersonianum</name>
    <dbReference type="NCBI Taxonomy" id="479676"/>
    <lineage>
        <taxon>Eukaryota</taxon>
        <taxon>Viridiplantae</taxon>
        <taxon>Streptophyta</taxon>
        <taxon>Embryophyta</taxon>
        <taxon>Tracheophyta</taxon>
        <taxon>Spermatophyta</taxon>
        <taxon>Magnoliopsida</taxon>
        <taxon>eudicotyledons</taxon>
        <taxon>Gunneridae</taxon>
        <taxon>Pentapetalae</taxon>
        <taxon>asterids</taxon>
        <taxon>Ericales</taxon>
        <taxon>Ericaceae</taxon>
        <taxon>Ericoideae</taxon>
        <taxon>Rhodoreae</taxon>
        <taxon>Rhododendron</taxon>
    </lineage>
</organism>
<dbReference type="EMBL" id="JACTNZ010000010">
    <property type="protein sequence ID" value="KAG5529349.1"/>
    <property type="molecule type" value="Genomic_DNA"/>
</dbReference>
<accession>A0AAV6IQL2</accession>
<dbReference type="Proteomes" id="UP000823749">
    <property type="component" value="Chromosome 10"/>
</dbReference>
<evidence type="ECO:0000256" key="3">
    <source>
        <dbReference type="ARBA" id="ARBA00022946"/>
    </source>
</evidence>